<dbReference type="GO" id="GO:0005815">
    <property type="term" value="C:microtubule organizing center"/>
    <property type="evidence" value="ECO:0007669"/>
    <property type="project" value="TreeGrafter"/>
</dbReference>
<keyword evidence="1" id="KW-0175">Coiled coil</keyword>
<dbReference type="PANTHER" id="PTHR21574">
    <property type="entry name" value="CENTROSOMAL PROTEIN OF 120 KDA"/>
    <property type="match status" value="1"/>
</dbReference>
<evidence type="ECO:0000259" key="2">
    <source>
        <dbReference type="Pfam" id="PF12416"/>
    </source>
</evidence>
<feature type="coiled-coil region" evidence="1">
    <location>
        <begin position="516"/>
        <end position="624"/>
    </location>
</feature>
<sequence>MKLAKKLVRRLRVENTSVKIDCYKIANGRKDRIGYILVNLKLFQIISPKMQVTEAWHKLLGVKRDAGVLCPQLLMSFYLTSIPDDDTLPLKLQTNPPKWKESHDSQTIIAFIKEDENVIQIGPEKPPMSNFCLELSISAAYNIVQLLPTTDNHEKSKLKVIYSILGLRVNTKPVTTSDSIFIFNEKVSVRLISNMNYLSELIEPIKVDLYLMLDDKEIGTTVFFLENLTNLLKETIEQKCFLVSQNLDLNLSDQEKPYFEVAVCFNKQSMPTKKTMDLSTIKTHKKNKDKPKSYNMQEISLSDRKGQTNSLPSVKLNLDSVDKRSSKTAPGGFTYRSKKDFGPLCTYTLTVVINSIQLNEIHSECKKVEFKFHHPEAIIKLFSNPVVDVSDAIEMIEIPPVQANFLFKLPENFYQSVLIAQPPSVTVSSEGKDIASTPLDLGIVFCQDQKKCSFTAVLEEDNCKKGMLGVDMAFYVPVDQVVVASERVTEQLNVQTPRLDDQVMLKIVEELEDWKEKQQEIFKDELQKEKQELEKNLASKSQELRLASQRMRDDQVIKTSKAVMEKVNELEEKVNLLEKERNSLEKIVKKYEQDQIQSAELLSKEQTAALKSELEKVVELLEKEKESKLFYKTEWGKSVRELRKLKNMYGEAIKSQMEKANKELQLLSIQQITSQHDKALQEDQMKLHQLKSEVLSWTKGLGDGFHIDSVRTFRSNNEGIDTN</sequence>
<name>A0A1B6DNS3_9HEMI</name>
<organism evidence="3">
    <name type="scientific">Clastoptera arizonana</name>
    <name type="common">Arizona spittle bug</name>
    <dbReference type="NCBI Taxonomy" id="38151"/>
    <lineage>
        <taxon>Eukaryota</taxon>
        <taxon>Metazoa</taxon>
        <taxon>Ecdysozoa</taxon>
        <taxon>Arthropoda</taxon>
        <taxon>Hexapoda</taxon>
        <taxon>Insecta</taxon>
        <taxon>Pterygota</taxon>
        <taxon>Neoptera</taxon>
        <taxon>Paraneoptera</taxon>
        <taxon>Hemiptera</taxon>
        <taxon>Auchenorrhyncha</taxon>
        <taxon>Cercopoidea</taxon>
        <taxon>Clastopteridae</taxon>
        <taxon>Clastoptera</taxon>
    </lineage>
</organism>
<dbReference type="AlphaFoldDB" id="A0A1B6DNS3"/>
<dbReference type="Gene3D" id="2.60.40.150">
    <property type="entry name" value="C2 domain"/>
    <property type="match status" value="1"/>
</dbReference>
<dbReference type="InterPro" id="IPR039893">
    <property type="entry name" value="CEP120-like"/>
</dbReference>
<reference evidence="3" key="1">
    <citation type="submission" date="2015-12" db="EMBL/GenBank/DDBJ databases">
        <title>De novo transcriptome assembly of four potential Pierce s Disease insect vectors from Arizona vineyards.</title>
        <authorList>
            <person name="Tassone E.E."/>
        </authorList>
    </citation>
    <scope>NUCLEOTIDE SEQUENCE</scope>
</reference>
<dbReference type="EMBL" id="GEDC01010015">
    <property type="protein sequence ID" value="JAS27283.1"/>
    <property type="molecule type" value="Transcribed_RNA"/>
</dbReference>
<gene>
    <name evidence="3" type="ORF">g.12779</name>
</gene>
<accession>A0A1B6DNS3</accession>
<proteinExistence type="predicted"/>
<dbReference type="Pfam" id="PF12416">
    <property type="entry name" value="DUF3668"/>
    <property type="match status" value="1"/>
</dbReference>
<feature type="domain" description="DUF3668" evidence="2">
    <location>
        <begin position="108"/>
        <end position="264"/>
    </location>
</feature>
<protein>
    <recommendedName>
        <fullName evidence="2">DUF3668 domain-containing protein</fullName>
    </recommendedName>
</protein>
<dbReference type="InterPro" id="IPR035892">
    <property type="entry name" value="C2_domain_sf"/>
</dbReference>
<dbReference type="GO" id="GO:0010564">
    <property type="term" value="P:regulation of cell cycle process"/>
    <property type="evidence" value="ECO:0007669"/>
    <property type="project" value="TreeGrafter"/>
</dbReference>
<evidence type="ECO:0000256" key="1">
    <source>
        <dbReference type="SAM" id="Coils"/>
    </source>
</evidence>
<dbReference type="InterPro" id="IPR022136">
    <property type="entry name" value="DUF3668"/>
</dbReference>
<evidence type="ECO:0000313" key="3">
    <source>
        <dbReference type="EMBL" id="JAS27283.1"/>
    </source>
</evidence>
<dbReference type="PANTHER" id="PTHR21574:SF0">
    <property type="entry name" value="CENTROSOMAL PROTEIN OF 120 KDA"/>
    <property type="match status" value="1"/>
</dbReference>